<accession>T0IEL5</accession>
<evidence type="ECO:0000313" key="1">
    <source>
        <dbReference type="EMBL" id="EQB10125.1"/>
    </source>
</evidence>
<dbReference type="Gene3D" id="3.40.630.40">
    <property type="entry name" value="Zn-dependent exopeptidases"/>
    <property type="match status" value="1"/>
</dbReference>
<reference evidence="1 2" key="1">
    <citation type="journal article" date="2013" name="Genome Announc.">
        <title>Draft Genome Sequence of Sphingobium quisquiliarum Strain P25T, a Novel Hexachlorocyclohexane (HCH)-Degrading Bacterium Isolated from an HCH Dumpsite.</title>
        <authorList>
            <person name="Kumar Singh A."/>
            <person name="Sangwan N."/>
            <person name="Sharma A."/>
            <person name="Gupta V."/>
            <person name="Khurana J.P."/>
            <person name="Lal R."/>
        </authorList>
    </citation>
    <scope>NUCLEOTIDE SEQUENCE [LARGE SCALE GENOMIC DNA]</scope>
    <source>
        <strain evidence="1 2">P25</strain>
    </source>
</reference>
<keyword evidence="2" id="KW-1185">Reference proteome</keyword>
<dbReference type="Proteomes" id="UP000015525">
    <property type="component" value="Unassembled WGS sequence"/>
</dbReference>
<dbReference type="PIRSF" id="PIRSF029730">
    <property type="entry name" value="UCP029730"/>
    <property type="match status" value="1"/>
</dbReference>
<dbReference type="PATRIC" id="fig|1329909.3.peg.907"/>
<dbReference type="InterPro" id="IPR007709">
    <property type="entry name" value="N-FG_amidohydro"/>
</dbReference>
<keyword evidence="1" id="KW-0378">Hydrolase</keyword>
<comment type="caution">
    <text evidence="1">The sequence shown here is derived from an EMBL/GenBank/DDBJ whole genome shotgun (WGS) entry which is preliminary data.</text>
</comment>
<dbReference type="InterPro" id="IPR011227">
    <property type="entry name" value="UCP029730"/>
</dbReference>
<dbReference type="GO" id="GO:0016787">
    <property type="term" value="F:hydrolase activity"/>
    <property type="evidence" value="ECO:0007669"/>
    <property type="project" value="UniProtKB-KW"/>
</dbReference>
<name>T0IEL5_9SPHN</name>
<proteinExistence type="predicted"/>
<dbReference type="EMBL" id="ATHO01000040">
    <property type="protein sequence ID" value="EQB10125.1"/>
    <property type="molecule type" value="Genomic_DNA"/>
</dbReference>
<evidence type="ECO:0000313" key="2">
    <source>
        <dbReference type="Proteomes" id="UP000015525"/>
    </source>
</evidence>
<dbReference type="RefSeq" id="WP_021237250.1">
    <property type="nucleotide sequence ID" value="NZ_ATHO01000040.1"/>
</dbReference>
<dbReference type="SUPFAM" id="SSF53187">
    <property type="entry name" value="Zn-dependent exopeptidases"/>
    <property type="match status" value="1"/>
</dbReference>
<gene>
    <name evidence="1" type="ORF">L288_04745</name>
</gene>
<dbReference type="Pfam" id="PF05013">
    <property type="entry name" value="FGase"/>
    <property type="match status" value="1"/>
</dbReference>
<organism evidence="1 2">
    <name type="scientific">Sphingobium quisquiliarum P25</name>
    <dbReference type="NCBI Taxonomy" id="1329909"/>
    <lineage>
        <taxon>Bacteria</taxon>
        <taxon>Pseudomonadati</taxon>
        <taxon>Pseudomonadota</taxon>
        <taxon>Alphaproteobacteria</taxon>
        <taxon>Sphingomonadales</taxon>
        <taxon>Sphingomonadaceae</taxon>
        <taxon>Sphingobium</taxon>
    </lineage>
</organism>
<dbReference type="AlphaFoldDB" id="T0IEL5"/>
<protein>
    <submittedName>
        <fullName evidence="1">N-formylglutamate amidohydrolase</fullName>
    </submittedName>
</protein>
<sequence length="238" mass="25808">MSEAFTQIDGGDLNLLIIADHASAHVPEDIDLGIDPALLKDHIAVDIGVAGVSRLLAGQLGCTAILGGVSRLVIDLNREDDAPGLLPVMSDGHAIPGNRHADLADRMMRFHHPYHHHIERVLEGMGNAFILSVHSFTPRLASDPQQHRPWDIGILYNQDDRAACIAIPLLEQAGLIVGDQQPYSGKLLNATMNRHAEANGIPYLGIEMRQDLVADEAGQRRFADILGPVVLECRNSLA</sequence>